<protein>
    <recommendedName>
        <fullName evidence="2">Casein kinase II subunit beta</fullName>
        <shortName evidence="2">CK II beta</shortName>
    </recommendedName>
</protein>
<reference evidence="3" key="1">
    <citation type="submission" date="2023-10" db="EMBL/GenBank/DDBJ databases">
        <authorList>
            <person name="Domelevo Entfellner J.-B."/>
        </authorList>
    </citation>
    <scope>NUCLEOTIDE SEQUENCE</scope>
</reference>
<gene>
    <name evidence="3" type="ORF">AYBTSS11_LOCUS11238</name>
</gene>
<evidence type="ECO:0000256" key="1">
    <source>
        <dbReference type="ARBA" id="ARBA00006941"/>
    </source>
</evidence>
<evidence type="ECO:0000313" key="4">
    <source>
        <dbReference type="Proteomes" id="UP001189624"/>
    </source>
</evidence>
<accession>A0AA86S8T2</accession>
<dbReference type="FunFam" id="2.20.25.20:FF:000001">
    <property type="entry name" value="Casein kinase II subunit beta"/>
    <property type="match status" value="1"/>
</dbReference>
<organism evidence="3 4">
    <name type="scientific">Sphenostylis stenocarpa</name>
    <dbReference type="NCBI Taxonomy" id="92480"/>
    <lineage>
        <taxon>Eukaryota</taxon>
        <taxon>Viridiplantae</taxon>
        <taxon>Streptophyta</taxon>
        <taxon>Embryophyta</taxon>
        <taxon>Tracheophyta</taxon>
        <taxon>Spermatophyta</taxon>
        <taxon>Magnoliopsida</taxon>
        <taxon>eudicotyledons</taxon>
        <taxon>Gunneridae</taxon>
        <taxon>Pentapetalae</taxon>
        <taxon>rosids</taxon>
        <taxon>fabids</taxon>
        <taxon>Fabales</taxon>
        <taxon>Fabaceae</taxon>
        <taxon>Papilionoideae</taxon>
        <taxon>50 kb inversion clade</taxon>
        <taxon>NPAAA clade</taxon>
        <taxon>indigoferoid/millettioid clade</taxon>
        <taxon>Phaseoleae</taxon>
        <taxon>Sphenostylis</taxon>
    </lineage>
</organism>
<evidence type="ECO:0000313" key="3">
    <source>
        <dbReference type="EMBL" id="CAJ1943212.1"/>
    </source>
</evidence>
<dbReference type="InterPro" id="IPR000704">
    <property type="entry name" value="Casein_kinase_II_reg-sub"/>
</dbReference>
<dbReference type="InterPro" id="IPR035991">
    <property type="entry name" value="Casein_kinase_II_beta-like"/>
</dbReference>
<comment type="similarity">
    <text evidence="1 2">Belongs to the casein kinase 2 subunit beta family.</text>
</comment>
<dbReference type="Pfam" id="PF01214">
    <property type="entry name" value="CK_II_beta"/>
    <property type="match status" value="1"/>
</dbReference>
<dbReference type="Gramene" id="rna-AYBTSS11_LOCUS11238">
    <property type="protein sequence ID" value="CAJ1943212.1"/>
    <property type="gene ID" value="gene-AYBTSS11_LOCUS11238"/>
</dbReference>
<dbReference type="Gene3D" id="2.20.25.20">
    <property type="match status" value="1"/>
</dbReference>
<dbReference type="GO" id="GO:0019887">
    <property type="term" value="F:protein kinase regulator activity"/>
    <property type="evidence" value="ECO:0007669"/>
    <property type="project" value="InterPro"/>
</dbReference>
<dbReference type="SUPFAM" id="SSF57798">
    <property type="entry name" value="Casein kinase II beta subunit"/>
    <property type="match status" value="1"/>
</dbReference>
<name>A0AA86S8T2_9FABA</name>
<dbReference type="PANTHER" id="PTHR11740">
    <property type="entry name" value="CASEIN KINASE II SUBUNIT BETA"/>
    <property type="match status" value="1"/>
</dbReference>
<dbReference type="PANTHER" id="PTHR11740:SF0">
    <property type="entry name" value="CASEIN KINASE II SUBUNIT BETA"/>
    <property type="match status" value="1"/>
</dbReference>
<dbReference type="EMBL" id="OY731400">
    <property type="protein sequence ID" value="CAJ1943212.1"/>
    <property type="molecule type" value="Genomic_DNA"/>
</dbReference>
<dbReference type="Proteomes" id="UP001189624">
    <property type="component" value="Chromosome 3"/>
</dbReference>
<dbReference type="GO" id="GO:0005737">
    <property type="term" value="C:cytoplasm"/>
    <property type="evidence" value="ECO:0007669"/>
    <property type="project" value="TreeGrafter"/>
</dbReference>
<comment type="function">
    <text evidence="2">Plays a complex role in regulating the basal catalytic activity of the alpha subunit.</text>
</comment>
<dbReference type="SMART" id="SM01085">
    <property type="entry name" value="CK_II_beta"/>
    <property type="match status" value="1"/>
</dbReference>
<proteinExistence type="inferred from homology"/>
<dbReference type="AlphaFoldDB" id="A0AA86S8T2"/>
<keyword evidence="4" id="KW-1185">Reference proteome</keyword>
<dbReference type="Gene3D" id="1.10.1820.10">
    <property type="entry name" value="protein kinase ck2 holoenzyme, chain C, domain 1"/>
    <property type="match status" value="1"/>
</dbReference>
<evidence type="ECO:0000256" key="2">
    <source>
        <dbReference type="RuleBase" id="RU361268"/>
    </source>
</evidence>
<dbReference type="InterPro" id="IPR016149">
    <property type="entry name" value="Casein_kin_II_reg-sub_N"/>
</dbReference>
<comment type="subunit">
    <text evidence="2">Tetramer of two alpha and two beta subunits.</text>
</comment>
<dbReference type="PRINTS" id="PR00472">
    <property type="entry name" value="CASNKINASEII"/>
</dbReference>
<dbReference type="GO" id="GO:0005956">
    <property type="term" value="C:protein kinase CK2 complex"/>
    <property type="evidence" value="ECO:0007669"/>
    <property type="project" value="UniProtKB-UniRule"/>
</dbReference>
<sequence>MDTVLKSTGQEEHELNESAAEMLYGLIHGRFILPNKGMAALMSKSYCSGQPCLLVGQSDTPRSSKVKIYGSKCEDIYHPKSKYQDIRANFGVTFPHLFLMTFGNLKPQKPSQNYIPRVFGFKVHMS</sequence>